<dbReference type="EMBL" id="JBHSNC010000056">
    <property type="protein sequence ID" value="MFC5531944.1"/>
    <property type="molecule type" value="Genomic_DNA"/>
</dbReference>
<sequence>MKQRILFDLDDTLVYCNKYFHFILDQFADEMTTWFASAGLSRETIMDKHTEIDIAGVQLLGFNSEHFPQSFIDTYRYFSDLTGRAPSVLEEEKLWKLGNSVYELQVEPYPMMEETLDKLSVSGHELHLYTGGDTLIQRRKIDSLNLERYFQDRIYVRMHKNTSALEQILSDGGFDRSQTWMIGNSVRTDVLPALHCGINAVYLKQDGEWKYNVVPIDATPSRAFLTLTELKQVPPAIHDYLRIPGL</sequence>
<evidence type="ECO:0000313" key="2">
    <source>
        <dbReference type="EMBL" id="MFC5531944.1"/>
    </source>
</evidence>
<dbReference type="InterPro" id="IPR051540">
    <property type="entry name" value="S-2-haloacid_dehalogenase"/>
</dbReference>
<name>A0ABW0R3Y2_9BACL</name>
<dbReference type="Gene3D" id="1.10.150.240">
    <property type="entry name" value="Putative phosphatase, domain 2"/>
    <property type="match status" value="1"/>
</dbReference>
<dbReference type="InterPro" id="IPR036412">
    <property type="entry name" value="HAD-like_sf"/>
</dbReference>
<evidence type="ECO:0000313" key="3">
    <source>
        <dbReference type="Proteomes" id="UP001596108"/>
    </source>
</evidence>
<accession>A0ABW0R3Y2</accession>
<protein>
    <submittedName>
        <fullName evidence="2">HAD family hydrolase</fullName>
        <ecNumber evidence="2">3.1.3.-</ecNumber>
    </submittedName>
</protein>
<comment type="caution">
    <text evidence="2">The sequence shown here is derived from an EMBL/GenBank/DDBJ whole genome shotgun (WGS) entry which is preliminary data.</text>
</comment>
<dbReference type="Gene3D" id="3.40.50.1000">
    <property type="entry name" value="HAD superfamily/HAD-like"/>
    <property type="match status" value="1"/>
</dbReference>
<organism evidence="2 3">
    <name type="scientific">Cohnella yongneupensis</name>
    <dbReference type="NCBI Taxonomy" id="425006"/>
    <lineage>
        <taxon>Bacteria</taxon>
        <taxon>Bacillati</taxon>
        <taxon>Bacillota</taxon>
        <taxon>Bacilli</taxon>
        <taxon>Bacillales</taxon>
        <taxon>Paenibacillaceae</taxon>
        <taxon>Cohnella</taxon>
    </lineage>
</organism>
<dbReference type="EC" id="3.1.3.-" evidence="2"/>
<dbReference type="Proteomes" id="UP001596108">
    <property type="component" value="Unassembled WGS sequence"/>
</dbReference>
<keyword evidence="3" id="KW-1185">Reference proteome</keyword>
<dbReference type="Pfam" id="PF00702">
    <property type="entry name" value="Hydrolase"/>
    <property type="match status" value="1"/>
</dbReference>
<keyword evidence="1 2" id="KW-0378">Hydrolase</keyword>
<dbReference type="RefSeq" id="WP_378113901.1">
    <property type="nucleotide sequence ID" value="NZ_JBHSNC010000056.1"/>
</dbReference>
<dbReference type="InterPro" id="IPR023198">
    <property type="entry name" value="PGP-like_dom2"/>
</dbReference>
<dbReference type="InterPro" id="IPR023214">
    <property type="entry name" value="HAD_sf"/>
</dbReference>
<dbReference type="SFLD" id="SFLDG01129">
    <property type="entry name" value="C1.5:_HAD__Beta-PGM__Phosphata"/>
    <property type="match status" value="1"/>
</dbReference>
<dbReference type="GO" id="GO:0016787">
    <property type="term" value="F:hydrolase activity"/>
    <property type="evidence" value="ECO:0007669"/>
    <property type="project" value="UniProtKB-KW"/>
</dbReference>
<evidence type="ECO:0000256" key="1">
    <source>
        <dbReference type="ARBA" id="ARBA00022801"/>
    </source>
</evidence>
<dbReference type="SFLD" id="SFLDS00003">
    <property type="entry name" value="Haloacid_Dehalogenase"/>
    <property type="match status" value="1"/>
</dbReference>
<reference evidence="3" key="1">
    <citation type="journal article" date="2019" name="Int. J. Syst. Evol. Microbiol.">
        <title>The Global Catalogue of Microorganisms (GCM) 10K type strain sequencing project: providing services to taxonomists for standard genome sequencing and annotation.</title>
        <authorList>
            <consortium name="The Broad Institute Genomics Platform"/>
            <consortium name="The Broad Institute Genome Sequencing Center for Infectious Disease"/>
            <person name="Wu L."/>
            <person name="Ma J."/>
        </authorList>
    </citation>
    <scope>NUCLEOTIDE SEQUENCE [LARGE SCALE GENOMIC DNA]</scope>
    <source>
        <strain evidence="3">CGMCC 1.18578</strain>
    </source>
</reference>
<gene>
    <name evidence="2" type="ORF">ACFPQ4_21220</name>
</gene>
<dbReference type="PANTHER" id="PTHR43316:SF8">
    <property type="entry name" value="HAD FAMILY HYDROLASE"/>
    <property type="match status" value="1"/>
</dbReference>
<proteinExistence type="predicted"/>
<dbReference type="PANTHER" id="PTHR43316">
    <property type="entry name" value="HYDROLASE, HALOACID DELAHOGENASE-RELATED"/>
    <property type="match status" value="1"/>
</dbReference>
<dbReference type="SUPFAM" id="SSF56784">
    <property type="entry name" value="HAD-like"/>
    <property type="match status" value="1"/>
</dbReference>